<accession>A0A9P4HPK5</accession>
<dbReference type="PANTHER" id="PTHR36587:SF2">
    <property type="entry name" value="EXPRESSION SITE-ASSOCIATED GENE 3 (ESAG3)-LIKE PROTEIN"/>
    <property type="match status" value="1"/>
</dbReference>
<feature type="non-terminal residue" evidence="2">
    <location>
        <position position="1"/>
    </location>
</feature>
<dbReference type="AlphaFoldDB" id="A0A9P4HPK5"/>
<dbReference type="CDD" id="cd22997">
    <property type="entry name" value="GT_LH"/>
    <property type="match status" value="1"/>
</dbReference>
<proteinExistence type="predicted"/>
<protein>
    <submittedName>
        <fullName evidence="2">Uncharacterized protein</fullName>
    </submittedName>
</protein>
<name>A0A9P4HPK5_9PLEO</name>
<evidence type="ECO:0000313" key="3">
    <source>
        <dbReference type="Proteomes" id="UP000799777"/>
    </source>
</evidence>
<sequence length="758" mass="87434">AGDRMQPMPMSPRQSPVEIGSAAVQWACTRRGRTLGLTILFCTVLLGLGGFRHREAISSQYHTLSTTYQWRPYLPHLPSIIHAPFRTPSNTTLQLENGELKHIPSQLKKSTPNFHLVMPAQIDSDGFCKTSLSAMILKYPPPTIPNLYRDFRNDVQWERDTLSSIRHYLHNTKFVNDDDLMLIVDGENSWFQLPSEVIVKQYARVLEDANARLLERYGLDKNGYQKFNQTVVFGAEKMCERDDMACKYAPQSILPTDMYGGTDIADRPARYLNAKMLMGPANDLKVLYQAALKKFDTKHTQRQSVQSVFATIFGEQQLRREAEEKENKPASAKIKDLFTGQSSTSSIARRLKAANITLSNKAQYDFGIGLDYAHTLFQPVADSTEDELVPLLHDNSTDLSKYHHPNSWSQYLTLPQALGEAKPPFWRIDLAKSNPSPNEKPAYIDKLEFNNELDDLPKRKTAWNRVPLLQNTYTGAVPAIVLKDPLASLQSKDPNHRPSANITWNDMWYSPFKRALLRNYFRTPQSPMGYHNSLVGGDRAWDIRGGRGGVWTEAEQVWLPWGEVDGVCGTINHMKEVFNDGKGVWLHEKEDNAEQKRLDEEQALRNRIDAVRSKEENREKLKKFKEEVEEKKEKMKLDNDKQEQKEKNEQERKELANLERLKKEEEEKKKKDEEEKKKREDEEKKRKDEEDRLNVEAEAERQRQAAEAEKQRLEVEEKNREFERVRKEKQAAGEKLGGQEGSVHAEGKGTQVWRRWRA</sequence>
<dbReference type="Proteomes" id="UP000799777">
    <property type="component" value="Unassembled WGS sequence"/>
</dbReference>
<reference evidence="2" key="1">
    <citation type="journal article" date="2020" name="Stud. Mycol.">
        <title>101 Dothideomycetes genomes: a test case for predicting lifestyles and emergence of pathogens.</title>
        <authorList>
            <person name="Haridas S."/>
            <person name="Albert R."/>
            <person name="Binder M."/>
            <person name="Bloem J."/>
            <person name="Labutti K."/>
            <person name="Salamov A."/>
            <person name="Andreopoulos B."/>
            <person name="Baker S."/>
            <person name="Barry K."/>
            <person name="Bills G."/>
            <person name="Bluhm B."/>
            <person name="Cannon C."/>
            <person name="Castanera R."/>
            <person name="Culley D."/>
            <person name="Daum C."/>
            <person name="Ezra D."/>
            <person name="Gonzalez J."/>
            <person name="Henrissat B."/>
            <person name="Kuo A."/>
            <person name="Liang C."/>
            <person name="Lipzen A."/>
            <person name="Lutzoni F."/>
            <person name="Magnuson J."/>
            <person name="Mondo S."/>
            <person name="Nolan M."/>
            <person name="Ohm R."/>
            <person name="Pangilinan J."/>
            <person name="Park H.-J."/>
            <person name="Ramirez L."/>
            <person name="Alfaro M."/>
            <person name="Sun H."/>
            <person name="Tritt A."/>
            <person name="Yoshinaga Y."/>
            <person name="Zwiers L.-H."/>
            <person name="Turgeon B."/>
            <person name="Goodwin S."/>
            <person name="Spatafora J."/>
            <person name="Crous P."/>
            <person name="Grigoriev I."/>
        </authorList>
    </citation>
    <scope>NUCLEOTIDE SEQUENCE</scope>
    <source>
        <strain evidence="2">CBS 110217</strain>
    </source>
</reference>
<evidence type="ECO:0000313" key="2">
    <source>
        <dbReference type="EMBL" id="KAF2036741.1"/>
    </source>
</evidence>
<feature type="compositionally biased region" description="Basic and acidic residues" evidence="1">
    <location>
        <begin position="627"/>
        <end position="732"/>
    </location>
</feature>
<comment type="caution">
    <text evidence="2">The sequence shown here is derived from an EMBL/GenBank/DDBJ whole genome shotgun (WGS) entry which is preliminary data.</text>
</comment>
<evidence type="ECO:0000256" key="1">
    <source>
        <dbReference type="SAM" id="MobiDB-lite"/>
    </source>
</evidence>
<dbReference type="PANTHER" id="PTHR36587">
    <property type="entry name" value="EXPRESSION SITE-ASSOCIATED GENE 3 (ESAG3)-LIKE PROTEIN"/>
    <property type="match status" value="1"/>
</dbReference>
<organism evidence="2 3">
    <name type="scientific">Setomelanomma holmii</name>
    <dbReference type="NCBI Taxonomy" id="210430"/>
    <lineage>
        <taxon>Eukaryota</taxon>
        <taxon>Fungi</taxon>
        <taxon>Dikarya</taxon>
        <taxon>Ascomycota</taxon>
        <taxon>Pezizomycotina</taxon>
        <taxon>Dothideomycetes</taxon>
        <taxon>Pleosporomycetidae</taxon>
        <taxon>Pleosporales</taxon>
        <taxon>Pleosporineae</taxon>
        <taxon>Phaeosphaeriaceae</taxon>
        <taxon>Setomelanomma</taxon>
    </lineage>
</organism>
<dbReference type="OrthoDB" id="422736at2759"/>
<gene>
    <name evidence="2" type="ORF">EK21DRAFT_51610</name>
</gene>
<dbReference type="EMBL" id="ML978154">
    <property type="protein sequence ID" value="KAF2036741.1"/>
    <property type="molecule type" value="Genomic_DNA"/>
</dbReference>
<feature type="region of interest" description="Disordered" evidence="1">
    <location>
        <begin position="627"/>
        <end position="758"/>
    </location>
</feature>
<keyword evidence="3" id="KW-1185">Reference proteome</keyword>